<sequence>MELESSNRLKDQKSSFNKEKSNKETIKLEDEEGDLCRICRTSAEIESPLYFPCACSGSIKYVHQACLLQWLSHSNTHECEVCKHPFAFSPIYASNAPTRLSFQELIFGVALKTGRSAKYCIRLLLVLFVWFLFVPFTTYWMWRFTFVRNFAEAQRLFISRCTPNLLLMDCLQGLLLSTCIIFVFLGATSIREHFRHIRQFNENHNEIRPHGNMRLPVINGGVFMLNDQFQNMGANNFGNVMNQILPEEQRLVLERRPNILRNLNVENEAAQLEGHLEQIFDEANEADMGEDVPFDELIGMEGPIYHLVENAITVLASNAIFLGLVALIPFTLGRLVLSIASKIMIAINNASTLATFVLVDYSLSSPFNINMTNLEAEHSSYEKLNNVKVEKVVRNDTFYKMIVLPIINAATFIGRITEAGNVFNRVTKATVFELKLSEATTTAIGYAVLFTAISFYLALITFIRFTHRQPLPIANIHGSNNTLIVPIVPSVTQQIKVGIQYVGIMIKIVVLMVIELGLFPILCGWWLDISTKEMFDITLSQRVQFFSTSPITSTIIHWLVGIVIMLQIGILVKVTRQAFRPEMLHFLRDHTNSNENLFGDLIRDSLYKHAQQIFLSFIIYGSLISMLIYVPTQMAIFVAPLMFPLNMRIVDPFTEIPTDMLLFHFCIPFAVEHFKPQIAIEKFLKKLFLFVGLMFGLSEILLLEDHIYRYENYHIRQQRRESRERIAYLLNIVQVNENFEGSSPSYNDITFINRNRGSTTSQEYWHEKFKFILRIGLFLVTTFTSLVVVNTTIIFLPITIGRTIFAAISQLYVFQGAKFNDIYAFNIGCYMLWATASTIKHMICYLQTHNLMIFLQQVFKWFTIGAKSMVLIFLWIVLIPILIGLIFELVVLVPFRPSMDEIPILYIYHDWALGLVTLKIWTKLTMLGHPTPFVNDSWKLKFEQVRRDGYSNLRGLWIFKEIILPILLRLLIILYRYAWFGCVLFFSFYYITNKLYRWCIDLHNAIRDDRYLIGRRLHNFVDRRRILKQSMKNTSII</sequence>
<evidence type="ECO:0000256" key="15">
    <source>
        <dbReference type="SAM" id="Phobius"/>
    </source>
</evidence>
<dbReference type="SMART" id="SM00744">
    <property type="entry name" value="RINGv"/>
    <property type="match status" value="1"/>
</dbReference>
<keyword evidence="12 15" id="KW-0472">Membrane</keyword>
<evidence type="ECO:0000256" key="3">
    <source>
        <dbReference type="ARBA" id="ARBA00004906"/>
    </source>
</evidence>
<keyword evidence="6 15" id="KW-0812">Transmembrane</keyword>
<feature type="transmembrane region" description="Helical" evidence="15">
    <location>
        <begin position="825"/>
        <end position="848"/>
    </location>
</feature>
<feature type="transmembrane region" description="Helical" evidence="15">
    <location>
        <begin position="555"/>
        <end position="574"/>
    </location>
</feature>
<accession>A0A8T0HFM8</accession>
<dbReference type="CDD" id="cd16702">
    <property type="entry name" value="RING_CH-C4HC3_MARCH6"/>
    <property type="match status" value="1"/>
</dbReference>
<dbReference type="EMBL" id="CM026427">
    <property type="protein sequence ID" value="KAG0570423.1"/>
    <property type="molecule type" value="Genomic_DNA"/>
</dbReference>
<feature type="transmembrane region" description="Helical" evidence="15">
    <location>
        <begin position="868"/>
        <end position="893"/>
    </location>
</feature>
<dbReference type="SUPFAM" id="SSF57850">
    <property type="entry name" value="RING/U-box"/>
    <property type="match status" value="1"/>
</dbReference>
<proteinExistence type="predicted"/>
<keyword evidence="9" id="KW-0833">Ubl conjugation pathway</keyword>
<dbReference type="FunFam" id="3.30.40.10:FF:000287">
    <property type="entry name" value="RING finger membrane protein"/>
    <property type="match status" value="1"/>
</dbReference>
<evidence type="ECO:0000259" key="16">
    <source>
        <dbReference type="PROSITE" id="PS50089"/>
    </source>
</evidence>
<comment type="pathway">
    <text evidence="3">Protein modification; protein ubiquitination.</text>
</comment>
<dbReference type="PANTHER" id="PTHR13145:SF0">
    <property type="entry name" value="E3 UBIQUITIN-PROTEIN LIGASE MARCHF6"/>
    <property type="match status" value="1"/>
</dbReference>
<evidence type="ECO:0000256" key="8">
    <source>
        <dbReference type="ARBA" id="ARBA00022771"/>
    </source>
</evidence>
<evidence type="ECO:0000256" key="6">
    <source>
        <dbReference type="ARBA" id="ARBA00022692"/>
    </source>
</evidence>
<comment type="catalytic activity">
    <reaction evidence="1">
        <text>S-ubiquitinyl-[E2 ubiquitin-conjugating enzyme]-L-cysteine + [acceptor protein]-L-lysine = [E2 ubiquitin-conjugating enzyme]-L-cysteine + N(6)-ubiquitinyl-[acceptor protein]-L-lysine.</text>
        <dbReference type="EC" id="2.3.2.27"/>
    </reaction>
</comment>
<feature type="non-terminal residue" evidence="18">
    <location>
        <position position="1037"/>
    </location>
</feature>
<dbReference type="AlphaFoldDB" id="A0A8T0HFM8"/>
<feature type="transmembrane region" description="Helical" evidence="15">
    <location>
        <begin position="343"/>
        <end position="363"/>
    </location>
</feature>
<feature type="transmembrane region" description="Helical" evidence="15">
    <location>
        <begin position="504"/>
        <end position="527"/>
    </location>
</feature>
<evidence type="ECO:0000256" key="4">
    <source>
        <dbReference type="ARBA" id="ARBA00012483"/>
    </source>
</evidence>
<feature type="transmembrane region" description="Helical" evidence="15">
    <location>
        <begin position="398"/>
        <end position="416"/>
    </location>
</feature>
<feature type="transmembrane region" description="Helical" evidence="15">
    <location>
        <begin position="962"/>
        <end position="991"/>
    </location>
</feature>
<dbReference type="Pfam" id="PF23113">
    <property type="entry name" value="MARCHF6_C"/>
    <property type="match status" value="1"/>
</dbReference>
<keyword evidence="10" id="KW-0862">Zinc</keyword>
<keyword evidence="11 15" id="KW-1133">Transmembrane helix</keyword>
<evidence type="ECO:0000256" key="7">
    <source>
        <dbReference type="ARBA" id="ARBA00022723"/>
    </source>
</evidence>
<evidence type="ECO:0000256" key="11">
    <source>
        <dbReference type="ARBA" id="ARBA00022989"/>
    </source>
</evidence>
<keyword evidence="19" id="KW-1185">Reference proteome</keyword>
<comment type="subcellular location">
    <subcellularLocation>
        <location evidence="2">Membrane</location>
        <topology evidence="2">Multi-pass membrane protein</topology>
    </subcellularLocation>
</comment>
<dbReference type="InterPro" id="IPR011016">
    <property type="entry name" value="Znf_RING-CH"/>
</dbReference>
<evidence type="ECO:0000313" key="19">
    <source>
        <dbReference type="Proteomes" id="UP000822688"/>
    </source>
</evidence>
<dbReference type="InterPro" id="IPR056521">
    <property type="entry name" value="MARCHF6-like_C"/>
</dbReference>
<feature type="transmembrane region" description="Helical" evidence="15">
    <location>
        <begin position="443"/>
        <end position="463"/>
    </location>
</feature>
<dbReference type="GO" id="GO:0005789">
    <property type="term" value="C:endoplasmic reticulum membrane"/>
    <property type="evidence" value="ECO:0007669"/>
    <property type="project" value="TreeGrafter"/>
</dbReference>
<dbReference type="GO" id="GO:0008270">
    <property type="term" value="F:zinc ion binding"/>
    <property type="evidence" value="ECO:0007669"/>
    <property type="project" value="UniProtKB-KW"/>
</dbReference>
<evidence type="ECO:0000256" key="10">
    <source>
        <dbReference type="ARBA" id="ARBA00022833"/>
    </source>
</evidence>
<feature type="domain" description="RING-type" evidence="16">
    <location>
        <begin position="36"/>
        <end position="83"/>
    </location>
</feature>
<evidence type="ECO:0000256" key="2">
    <source>
        <dbReference type="ARBA" id="ARBA00004141"/>
    </source>
</evidence>
<dbReference type="EC" id="2.3.2.27" evidence="4"/>
<dbReference type="Gene3D" id="3.30.40.10">
    <property type="entry name" value="Zinc/RING finger domain, C3HC4 (zinc finger)"/>
    <property type="match status" value="1"/>
</dbReference>
<evidence type="ECO:0000256" key="12">
    <source>
        <dbReference type="ARBA" id="ARBA00023136"/>
    </source>
</evidence>
<evidence type="ECO:0000256" key="5">
    <source>
        <dbReference type="ARBA" id="ARBA00022679"/>
    </source>
</evidence>
<dbReference type="Proteomes" id="UP000822688">
    <property type="component" value="Chromosome 6"/>
</dbReference>
<evidence type="ECO:0000259" key="17">
    <source>
        <dbReference type="PROSITE" id="PS51292"/>
    </source>
</evidence>
<name>A0A8T0HFM8_CERPU</name>
<feature type="region of interest" description="Disordered" evidence="14">
    <location>
        <begin position="1"/>
        <end position="22"/>
    </location>
</feature>
<evidence type="ECO:0000256" key="1">
    <source>
        <dbReference type="ARBA" id="ARBA00000900"/>
    </source>
</evidence>
<organism evidence="18 19">
    <name type="scientific">Ceratodon purpureus</name>
    <name type="common">Fire moss</name>
    <name type="synonym">Dicranum purpureum</name>
    <dbReference type="NCBI Taxonomy" id="3225"/>
    <lineage>
        <taxon>Eukaryota</taxon>
        <taxon>Viridiplantae</taxon>
        <taxon>Streptophyta</taxon>
        <taxon>Embryophyta</taxon>
        <taxon>Bryophyta</taxon>
        <taxon>Bryophytina</taxon>
        <taxon>Bryopsida</taxon>
        <taxon>Dicranidae</taxon>
        <taxon>Pseudoditrichales</taxon>
        <taxon>Ditrichaceae</taxon>
        <taxon>Ceratodon</taxon>
    </lineage>
</organism>
<dbReference type="Pfam" id="PF12906">
    <property type="entry name" value="RINGv"/>
    <property type="match status" value="1"/>
</dbReference>
<evidence type="ECO:0000256" key="9">
    <source>
        <dbReference type="ARBA" id="ARBA00022786"/>
    </source>
</evidence>
<feature type="transmembrane region" description="Helical" evidence="15">
    <location>
        <begin position="771"/>
        <end position="788"/>
    </location>
</feature>
<feature type="domain" description="RING-CH-type" evidence="17">
    <location>
        <begin position="28"/>
        <end position="89"/>
    </location>
</feature>
<feature type="transmembrane region" description="Helical" evidence="15">
    <location>
        <begin position="119"/>
        <end position="142"/>
    </location>
</feature>
<dbReference type="PANTHER" id="PTHR13145">
    <property type="entry name" value="SSM4 PROTEIN"/>
    <property type="match status" value="1"/>
</dbReference>
<keyword evidence="5" id="KW-0808">Transferase</keyword>
<feature type="transmembrane region" description="Helical" evidence="15">
    <location>
        <begin position="165"/>
        <end position="188"/>
    </location>
</feature>
<keyword evidence="7" id="KW-0479">Metal-binding</keyword>
<dbReference type="PROSITE" id="PS51292">
    <property type="entry name" value="ZF_RING_CH"/>
    <property type="match status" value="1"/>
</dbReference>
<feature type="transmembrane region" description="Helical" evidence="15">
    <location>
        <begin position="613"/>
        <end position="643"/>
    </location>
</feature>
<feature type="transmembrane region" description="Helical" evidence="15">
    <location>
        <begin position="683"/>
        <end position="703"/>
    </location>
</feature>
<comment type="caution">
    <text evidence="18">The sequence shown here is derived from an EMBL/GenBank/DDBJ whole genome shotgun (WGS) entry which is preliminary data.</text>
</comment>
<dbReference type="GO" id="GO:0061630">
    <property type="term" value="F:ubiquitin protein ligase activity"/>
    <property type="evidence" value="ECO:0007669"/>
    <property type="project" value="UniProtKB-EC"/>
</dbReference>
<dbReference type="InterPro" id="IPR013083">
    <property type="entry name" value="Znf_RING/FYVE/PHD"/>
</dbReference>
<dbReference type="GO" id="GO:0036503">
    <property type="term" value="P:ERAD pathway"/>
    <property type="evidence" value="ECO:0007669"/>
    <property type="project" value="TreeGrafter"/>
</dbReference>
<evidence type="ECO:0000256" key="13">
    <source>
        <dbReference type="PROSITE-ProRule" id="PRU00175"/>
    </source>
</evidence>
<dbReference type="InterPro" id="IPR001841">
    <property type="entry name" value="Znf_RING"/>
</dbReference>
<evidence type="ECO:0000256" key="14">
    <source>
        <dbReference type="SAM" id="MobiDB-lite"/>
    </source>
</evidence>
<protein>
    <recommendedName>
        <fullName evidence="4">RING-type E3 ubiquitin transferase</fullName>
        <ecNumber evidence="4">2.3.2.27</ecNumber>
    </recommendedName>
</protein>
<reference evidence="18 19" key="1">
    <citation type="submission" date="2020-06" db="EMBL/GenBank/DDBJ databases">
        <title>WGS assembly of Ceratodon purpureus strain R40.</title>
        <authorList>
            <person name="Carey S.B."/>
            <person name="Jenkins J."/>
            <person name="Shu S."/>
            <person name="Lovell J.T."/>
            <person name="Sreedasyam A."/>
            <person name="Maumus F."/>
            <person name="Tiley G.P."/>
            <person name="Fernandez-Pozo N."/>
            <person name="Barry K."/>
            <person name="Chen C."/>
            <person name="Wang M."/>
            <person name="Lipzen A."/>
            <person name="Daum C."/>
            <person name="Saski C.A."/>
            <person name="Payton A.C."/>
            <person name="Mcbreen J.C."/>
            <person name="Conrad R.E."/>
            <person name="Kollar L.M."/>
            <person name="Olsson S."/>
            <person name="Huttunen S."/>
            <person name="Landis J.B."/>
            <person name="Wickett N.J."/>
            <person name="Johnson M.G."/>
            <person name="Rensing S.A."/>
            <person name="Grimwood J."/>
            <person name="Schmutz J."/>
            <person name="Mcdaniel S.F."/>
        </authorList>
    </citation>
    <scope>NUCLEOTIDE SEQUENCE [LARGE SCALE GENOMIC DNA]</scope>
    <source>
        <strain evidence="18 19">R40</strain>
    </source>
</reference>
<keyword evidence="8 13" id="KW-0863">Zinc-finger</keyword>
<gene>
    <name evidence="18" type="ORF">KC19_6G161200</name>
</gene>
<evidence type="ECO:0000313" key="18">
    <source>
        <dbReference type="EMBL" id="KAG0570423.1"/>
    </source>
</evidence>
<feature type="transmembrane region" description="Helical" evidence="15">
    <location>
        <begin position="314"/>
        <end position="337"/>
    </location>
</feature>
<dbReference type="PROSITE" id="PS50089">
    <property type="entry name" value="ZF_RING_2"/>
    <property type="match status" value="1"/>
</dbReference>